<evidence type="ECO:0000256" key="4">
    <source>
        <dbReference type="ARBA" id="ARBA00022574"/>
    </source>
</evidence>
<evidence type="ECO:0000313" key="13">
    <source>
        <dbReference type="EMBL" id="OXA64851.1"/>
    </source>
</evidence>
<dbReference type="GO" id="GO:0005874">
    <property type="term" value="C:microtubule"/>
    <property type="evidence" value="ECO:0007669"/>
    <property type="project" value="UniProtKB-KW"/>
</dbReference>
<keyword evidence="14" id="KW-1185">Reference proteome</keyword>
<keyword evidence="4 11" id="KW-0853">WD repeat</keyword>
<feature type="compositionally biased region" description="Polar residues" evidence="12">
    <location>
        <begin position="1"/>
        <end position="11"/>
    </location>
</feature>
<organism evidence="13 14">
    <name type="scientific">Folsomia candida</name>
    <name type="common">Springtail</name>
    <dbReference type="NCBI Taxonomy" id="158441"/>
    <lineage>
        <taxon>Eukaryota</taxon>
        <taxon>Metazoa</taxon>
        <taxon>Ecdysozoa</taxon>
        <taxon>Arthropoda</taxon>
        <taxon>Hexapoda</taxon>
        <taxon>Collembola</taxon>
        <taxon>Entomobryomorpha</taxon>
        <taxon>Isotomoidea</taxon>
        <taxon>Isotomidae</taxon>
        <taxon>Proisotominae</taxon>
        <taxon>Folsomia</taxon>
    </lineage>
</organism>
<proteinExistence type="inferred from homology"/>
<dbReference type="GO" id="GO:0036158">
    <property type="term" value="P:outer dynein arm assembly"/>
    <property type="evidence" value="ECO:0007669"/>
    <property type="project" value="TreeGrafter"/>
</dbReference>
<dbReference type="PANTHER" id="PTHR12442">
    <property type="entry name" value="DYNEIN INTERMEDIATE CHAIN"/>
    <property type="match status" value="1"/>
</dbReference>
<dbReference type="EMBL" id="LNIX01000001">
    <property type="protein sequence ID" value="OXA64851.1"/>
    <property type="molecule type" value="Genomic_DNA"/>
</dbReference>
<dbReference type="GO" id="GO:0045503">
    <property type="term" value="F:dynein light chain binding"/>
    <property type="evidence" value="ECO:0007669"/>
    <property type="project" value="TreeGrafter"/>
</dbReference>
<comment type="similarity">
    <text evidence="2">Belongs to the dynein intermediate chain family.</text>
</comment>
<name>A0A226F6L8_FOLCA</name>
<keyword evidence="6" id="KW-0677">Repeat</keyword>
<keyword evidence="10" id="KW-0966">Cell projection</keyword>
<evidence type="ECO:0000256" key="2">
    <source>
        <dbReference type="ARBA" id="ARBA00011059"/>
    </source>
</evidence>
<dbReference type="InterPro" id="IPR050687">
    <property type="entry name" value="Dynein_IC"/>
</dbReference>
<keyword evidence="8" id="KW-0505">Motor protein</keyword>
<dbReference type="OMA" id="VWEDMRA"/>
<keyword evidence="5" id="KW-0493">Microtubule</keyword>
<keyword evidence="9" id="KW-0206">Cytoskeleton</keyword>
<accession>A0A226F6L8</accession>
<feature type="compositionally biased region" description="Basic residues" evidence="12">
    <location>
        <begin position="22"/>
        <end position="31"/>
    </location>
</feature>
<dbReference type="OrthoDB" id="10261376at2759"/>
<comment type="caution">
    <text evidence="13">The sequence shown here is derived from an EMBL/GenBank/DDBJ whole genome shotgun (WGS) entry which is preliminary data.</text>
</comment>
<evidence type="ECO:0000256" key="6">
    <source>
        <dbReference type="ARBA" id="ARBA00022737"/>
    </source>
</evidence>
<dbReference type="SUPFAM" id="SSF50978">
    <property type="entry name" value="WD40 repeat-like"/>
    <property type="match status" value="1"/>
</dbReference>
<evidence type="ECO:0000256" key="8">
    <source>
        <dbReference type="ARBA" id="ARBA00023175"/>
    </source>
</evidence>
<feature type="compositionally biased region" description="Basic and acidic residues" evidence="12">
    <location>
        <begin position="39"/>
        <end position="60"/>
    </location>
</feature>
<evidence type="ECO:0000256" key="10">
    <source>
        <dbReference type="ARBA" id="ARBA00023273"/>
    </source>
</evidence>
<dbReference type="PANTHER" id="PTHR12442:SF11">
    <property type="entry name" value="DYNEIN AXONEMAL INTERMEDIATE CHAIN 1"/>
    <property type="match status" value="1"/>
</dbReference>
<dbReference type="Gene3D" id="2.130.10.10">
    <property type="entry name" value="YVTN repeat-like/Quinoprotein amine dehydrogenase"/>
    <property type="match status" value="2"/>
</dbReference>
<protein>
    <submittedName>
        <fullName evidence="13">Dynein intermediate chain 1, axonemal</fullName>
    </submittedName>
</protein>
<dbReference type="GO" id="GO:0003341">
    <property type="term" value="P:cilium movement"/>
    <property type="evidence" value="ECO:0007669"/>
    <property type="project" value="TreeGrafter"/>
</dbReference>
<sequence length="774" mass="86563">MAPGKPQQQDQGKAPQEGGASKGKKRGKGRRGNFEDDYGYSRRDQNLAKPPDQEKLTETQLKEELVRNLSCVDPAKMKNRVVWDANEKGFILAQDEEQTIHMFHLDSELIFKDSQEEIKEYPFSLSEEVEDPEFVEKKSPPPASADPSSSNDGISDEQKATEEAEDADEKEEIAQAKEEKPTKLLNQFNFCERASQTLNNPIREHSAQTVPPPRSSYKDYCNAWIIYDLYESDTANRPKATKKVAAGGGGGEGEEGEEGEKKEGAEGEEKKDKAKDTKKDKEREGKVAAKEKVRVRKASILEGTAAQEAALAKSAEGLKILERLVMQNVFNDVLHDFKYYEDASDEFRETGEGTILPLWKFAYDRAKKHHVTSISWAQSEPDMFAVSYGSFNFMHPILDGMVLIWSLRNTAFPEHIWMAPKGAMSCAIHPLQDCLVAVGLYDGNVALLQLRENEENSNRSVILKNCHIVMKHRSPIWSVRWADNDMDNNPNFYSCGMDGQVIHWVIDPSASGGGGGLSGTPIATLHLPVPPVQGPDGTNYNLFGCARAMAIHPKERSTFLVGTAEGNIFQCSMLYGSRFQQIYNAHFLPVAALEWNYFHPDVFLSCSEDWTIKVWDRNDSEPMYVFEIGVAILDCAWAPYSSTVFAAVTEEGKTLVYDLNVNKEKPICCQQVVTKKKVRPNRIAFNPYYPLIVVGDDRGQLTTLKLSPNLRNLPRDPKGHIVDGEPRVTFEINKMTKLLSLVRDPESVTGPKTLTLADEKQAKNVLSIMGAGKK</sequence>
<dbReference type="InterPro" id="IPR001680">
    <property type="entry name" value="WD40_rpt"/>
</dbReference>
<dbReference type="InterPro" id="IPR015943">
    <property type="entry name" value="WD40/YVTN_repeat-like_dom_sf"/>
</dbReference>
<feature type="compositionally biased region" description="Basic and acidic residues" evidence="12">
    <location>
        <begin position="259"/>
        <end position="290"/>
    </location>
</feature>
<dbReference type="PROSITE" id="PS50082">
    <property type="entry name" value="WD_REPEATS_2"/>
    <property type="match status" value="1"/>
</dbReference>
<dbReference type="InterPro" id="IPR036322">
    <property type="entry name" value="WD40_repeat_dom_sf"/>
</dbReference>
<dbReference type="Pfam" id="PF00400">
    <property type="entry name" value="WD40"/>
    <property type="match status" value="1"/>
</dbReference>
<feature type="region of interest" description="Disordered" evidence="12">
    <location>
        <begin position="126"/>
        <end position="182"/>
    </location>
</feature>
<reference evidence="13 14" key="1">
    <citation type="submission" date="2015-12" db="EMBL/GenBank/DDBJ databases">
        <title>The genome of Folsomia candida.</title>
        <authorList>
            <person name="Faddeeva A."/>
            <person name="Derks M.F."/>
            <person name="Anvar Y."/>
            <person name="Smit S."/>
            <person name="Van Straalen N."/>
            <person name="Roelofs D."/>
        </authorList>
    </citation>
    <scope>NUCLEOTIDE SEQUENCE [LARGE SCALE GENOMIC DNA]</scope>
    <source>
        <strain evidence="13 14">VU population</strain>
        <tissue evidence="13">Whole body</tissue>
    </source>
</reference>
<evidence type="ECO:0000256" key="5">
    <source>
        <dbReference type="ARBA" id="ARBA00022701"/>
    </source>
</evidence>
<dbReference type="GO" id="GO:0036157">
    <property type="term" value="C:outer dynein arm"/>
    <property type="evidence" value="ECO:0007669"/>
    <property type="project" value="TreeGrafter"/>
</dbReference>
<dbReference type="GO" id="GO:0045504">
    <property type="term" value="F:dynein heavy chain binding"/>
    <property type="evidence" value="ECO:0007669"/>
    <property type="project" value="TreeGrafter"/>
</dbReference>
<evidence type="ECO:0000256" key="7">
    <source>
        <dbReference type="ARBA" id="ARBA00023017"/>
    </source>
</evidence>
<dbReference type="SMART" id="SM00320">
    <property type="entry name" value="WD40"/>
    <property type="match status" value="4"/>
</dbReference>
<comment type="subcellular location">
    <subcellularLocation>
        <location evidence="1">Cytoplasm</location>
        <location evidence="1">Cytoskeleton</location>
        <location evidence="1">Cilium axoneme</location>
    </subcellularLocation>
</comment>
<evidence type="ECO:0000313" key="14">
    <source>
        <dbReference type="Proteomes" id="UP000198287"/>
    </source>
</evidence>
<evidence type="ECO:0000256" key="9">
    <source>
        <dbReference type="ARBA" id="ARBA00023212"/>
    </source>
</evidence>
<feature type="repeat" description="WD" evidence="11">
    <location>
        <begin position="583"/>
        <end position="625"/>
    </location>
</feature>
<evidence type="ECO:0000256" key="11">
    <source>
        <dbReference type="PROSITE-ProRule" id="PRU00221"/>
    </source>
</evidence>
<evidence type="ECO:0000256" key="3">
    <source>
        <dbReference type="ARBA" id="ARBA00022490"/>
    </source>
</evidence>
<feature type="region of interest" description="Disordered" evidence="12">
    <location>
        <begin position="1"/>
        <end position="60"/>
    </location>
</feature>
<keyword evidence="3" id="KW-0963">Cytoplasm</keyword>
<feature type="region of interest" description="Disordered" evidence="12">
    <location>
        <begin position="239"/>
        <end position="290"/>
    </location>
</feature>
<dbReference type="STRING" id="158441.A0A226F6L8"/>
<keyword evidence="7" id="KW-0243">Dynein</keyword>
<gene>
    <name evidence="13" type="ORF">Fcan01_02890</name>
</gene>
<feature type="compositionally biased region" description="Basic and acidic residues" evidence="12">
    <location>
        <begin position="172"/>
        <end position="182"/>
    </location>
</feature>
<evidence type="ECO:0000256" key="12">
    <source>
        <dbReference type="SAM" id="MobiDB-lite"/>
    </source>
</evidence>
<evidence type="ECO:0000256" key="1">
    <source>
        <dbReference type="ARBA" id="ARBA00004430"/>
    </source>
</evidence>
<dbReference type="Proteomes" id="UP000198287">
    <property type="component" value="Unassembled WGS sequence"/>
</dbReference>
<dbReference type="AlphaFoldDB" id="A0A226F6L8"/>